<dbReference type="GO" id="GO:0016740">
    <property type="term" value="F:transferase activity"/>
    <property type="evidence" value="ECO:0007669"/>
    <property type="project" value="UniProtKB-KW"/>
</dbReference>
<evidence type="ECO:0000313" key="1">
    <source>
        <dbReference type="EMBL" id="ABU81307.1"/>
    </source>
</evidence>
<proteinExistence type="predicted"/>
<dbReference type="STRING" id="453591.Igni_0123"/>
<name>A8A8Q5_IGNH4</name>
<keyword evidence="1" id="KW-0808">Transferase</keyword>
<evidence type="ECO:0000313" key="2">
    <source>
        <dbReference type="Proteomes" id="UP000000262"/>
    </source>
</evidence>
<protein>
    <submittedName>
        <fullName evidence="1">Glutamine amidotransferase-like protein</fullName>
    </submittedName>
</protein>
<gene>
    <name evidence="1" type="ordered locus">Igni_0123</name>
</gene>
<dbReference type="eggNOG" id="arCOG03639">
    <property type="taxonomic scope" value="Archaea"/>
</dbReference>
<dbReference type="Gene3D" id="3.60.20.10">
    <property type="entry name" value="Glutamine Phosphoribosylpyrophosphate, subunit 1, domain 1"/>
    <property type="match status" value="1"/>
</dbReference>
<dbReference type="PANTHER" id="PTHR42824:SF1">
    <property type="entry name" value="GLUTAMINE AMIDOTRANSFERASE YAFJ-RELATED"/>
    <property type="match status" value="1"/>
</dbReference>
<organism evidence="1 2">
    <name type="scientific">Ignicoccus hospitalis (strain KIN4/I / DSM 18386 / JCM 14125)</name>
    <dbReference type="NCBI Taxonomy" id="453591"/>
    <lineage>
        <taxon>Archaea</taxon>
        <taxon>Thermoproteota</taxon>
        <taxon>Thermoprotei</taxon>
        <taxon>Desulfurococcales</taxon>
        <taxon>Desulfurococcaceae</taxon>
        <taxon>Ignicoccus</taxon>
    </lineage>
</organism>
<dbReference type="EMBL" id="CP000816">
    <property type="protein sequence ID" value="ABU81307.1"/>
    <property type="molecule type" value="Genomic_DNA"/>
</dbReference>
<dbReference type="KEGG" id="iho:Igni_0123"/>
<sequence length="205" mass="22647">MAGTRPRFITNFVKVARKDGKGLPNGDGWGFAAYLADGTILIKKKLEPIWESLEPLPRAPFLLHARRAEKLPKSLEHVHPHVCNGVILAHNGNVEVPRPSGLKLYRRTSSEALACYFGALLASGRELEEALETVSKTVKPKPSANFVAIVTSASKLVIFNYHTGDRYYVMWKKEGVYASEPLGEGWQPLSEDGAPVWEVVDLKPS</sequence>
<dbReference type="PhylomeDB" id="A8A8Q5"/>
<dbReference type="HOGENOM" id="CLU_1335043_0_0_2"/>
<dbReference type="InterPro" id="IPR029055">
    <property type="entry name" value="Ntn_hydrolases_N"/>
</dbReference>
<dbReference type="SUPFAM" id="SSF56235">
    <property type="entry name" value="N-terminal nucleophile aminohydrolases (Ntn hydrolases)"/>
    <property type="match status" value="1"/>
</dbReference>
<reference evidence="1 2" key="1">
    <citation type="journal article" date="2008" name="Genome Biol.">
        <title>A genomic analysis of the archaeal system Ignicoccus hospitalis-Nanoarchaeum equitans.</title>
        <authorList>
            <person name="Podar M."/>
            <person name="Anderson I."/>
            <person name="Makarova K.S."/>
            <person name="Elkins J.G."/>
            <person name="Ivanova N."/>
            <person name="Wall M.A."/>
            <person name="Lykidis A."/>
            <person name="Mavromatis K."/>
            <person name="Sun H."/>
            <person name="Hudson M.E."/>
            <person name="Chen W."/>
            <person name="Deciu C."/>
            <person name="Hutchison D."/>
            <person name="Eads J.R."/>
            <person name="Anderson A."/>
            <person name="Fernandes F."/>
            <person name="Szeto E."/>
            <person name="Lapidus A."/>
            <person name="Kyrpides N.C."/>
            <person name="Saier M.H.Jr."/>
            <person name="Richardson P.M."/>
            <person name="Rachel R."/>
            <person name="Huber H."/>
            <person name="Eisen J.A."/>
            <person name="Koonin E.V."/>
            <person name="Keller M."/>
            <person name="Stetter K.O."/>
        </authorList>
    </citation>
    <scope>NUCLEOTIDE SEQUENCE [LARGE SCALE GENOMIC DNA]</scope>
    <source>
        <strain evidence="2">KIN4/I / DSM 18386 / JCM 14125</strain>
    </source>
</reference>
<dbReference type="Proteomes" id="UP000000262">
    <property type="component" value="Chromosome"/>
</dbReference>
<keyword evidence="1" id="KW-0315">Glutamine amidotransferase</keyword>
<dbReference type="PANTHER" id="PTHR42824">
    <property type="entry name" value="GLUTAMINE AMIDOTRANSFERASE"/>
    <property type="match status" value="1"/>
</dbReference>
<dbReference type="AlphaFoldDB" id="A8A8Q5"/>
<accession>A8A8Q5</accession>
<keyword evidence="2" id="KW-1185">Reference proteome</keyword>